<dbReference type="Pfam" id="PF01619">
    <property type="entry name" value="Pro_dh"/>
    <property type="match status" value="1"/>
</dbReference>
<dbReference type="InterPro" id="IPR015659">
    <property type="entry name" value="Proline_oxidase"/>
</dbReference>
<dbReference type="AlphaFoldDB" id="A0A9P4PYH9"/>
<evidence type="ECO:0000313" key="8">
    <source>
        <dbReference type="EMBL" id="KAF2716170.1"/>
    </source>
</evidence>
<proteinExistence type="inferred from homology"/>
<comment type="catalytic activity">
    <reaction evidence="5">
        <text>L-proline + a quinone = (S)-1-pyrroline-5-carboxylate + a quinol + H(+)</text>
        <dbReference type="Rhea" id="RHEA:23784"/>
        <dbReference type="ChEBI" id="CHEBI:15378"/>
        <dbReference type="ChEBI" id="CHEBI:17388"/>
        <dbReference type="ChEBI" id="CHEBI:24646"/>
        <dbReference type="ChEBI" id="CHEBI:60039"/>
        <dbReference type="ChEBI" id="CHEBI:132124"/>
        <dbReference type="EC" id="1.5.5.2"/>
    </reaction>
</comment>
<keyword evidence="5" id="KW-0285">Flavoprotein</keyword>
<sequence>MKYHILPIYRQGAKLSQDLRIRIPLGICHQSTASSQRSKPGSHDLKQNLPPHSLLPTPMLVRSLLVSTISSNKVLLPAILKLLNTLATSQMWLFDVKRNIILRTILKRTFYQHFCAGENEREVKNTIKNIKDMGFKGVILTYAREIVVDATEEEKGSGTVQFPPKTTGRAAISFNPNIESWRSGVMETVEMVSENDILALKFTGAGHMVSEALAKGQALPNQMMKALEQICSRALERKVRIFVDAEQQSVQPGIDAVALDLMKKYNHKGTATVYNTYQAYLTIAPSTILDHLRIASGENFTLGVKLVRGAYMKSEPRHIIHKTKEDTDNAYDSITTAILGRRFGDLTETGLGSSKFPSVEMFLATHNKESTLKAYEHYQSQTDTGGRAVPIEFGQLLGMADEVSCNLLQLKLKAERTGNRYVPQVYKCLSWGALSDCISYLVRRAVENRDAVTRNRVERNALRTEMWRRLSIRR</sequence>
<evidence type="ECO:0000256" key="2">
    <source>
        <dbReference type="ARBA" id="ARBA00012695"/>
    </source>
</evidence>
<comment type="function">
    <text evidence="5">Converts proline to delta-1-pyrroline-5-carboxylate.</text>
</comment>
<reference evidence="8" key="1">
    <citation type="journal article" date="2020" name="Stud. Mycol.">
        <title>101 Dothideomycetes genomes: a test case for predicting lifestyles and emergence of pathogens.</title>
        <authorList>
            <person name="Haridas S."/>
            <person name="Albert R."/>
            <person name="Binder M."/>
            <person name="Bloem J."/>
            <person name="Labutti K."/>
            <person name="Salamov A."/>
            <person name="Andreopoulos B."/>
            <person name="Baker S."/>
            <person name="Barry K."/>
            <person name="Bills G."/>
            <person name="Bluhm B."/>
            <person name="Cannon C."/>
            <person name="Castanera R."/>
            <person name="Culley D."/>
            <person name="Daum C."/>
            <person name="Ezra D."/>
            <person name="Gonzalez J."/>
            <person name="Henrissat B."/>
            <person name="Kuo A."/>
            <person name="Liang C."/>
            <person name="Lipzen A."/>
            <person name="Lutzoni F."/>
            <person name="Magnuson J."/>
            <person name="Mondo S."/>
            <person name="Nolan M."/>
            <person name="Ohm R."/>
            <person name="Pangilinan J."/>
            <person name="Park H.-J."/>
            <person name="Ramirez L."/>
            <person name="Alfaro M."/>
            <person name="Sun H."/>
            <person name="Tritt A."/>
            <person name="Yoshinaga Y."/>
            <person name="Zwiers L.-H."/>
            <person name="Turgeon B."/>
            <person name="Goodwin S."/>
            <person name="Spatafora J."/>
            <person name="Crous P."/>
            <person name="Grigoriev I."/>
        </authorList>
    </citation>
    <scope>NUCLEOTIDE SEQUENCE</scope>
    <source>
        <strain evidence="8">CBS 116435</strain>
    </source>
</reference>
<dbReference type="OrthoDB" id="5464at2759"/>
<dbReference type="PANTHER" id="PTHR13914:SF0">
    <property type="entry name" value="PROLINE DEHYDROGENASE 1, MITOCHONDRIAL"/>
    <property type="match status" value="1"/>
</dbReference>
<dbReference type="Gene3D" id="3.20.20.220">
    <property type="match status" value="1"/>
</dbReference>
<feature type="domain" description="Proline dehydrogenase" evidence="7">
    <location>
        <begin position="124"/>
        <end position="452"/>
    </location>
</feature>
<dbReference type="InterPro" id="IPR002872">
    <property type="entry name" value="Proline_DH_dom"/>
</dbReference>
<keyword evidence="9" id="KW-1185">Reference proteome</keyword>
<evidence type="ECO:0000256" key="6">
    <source>
        <dbReference type="SAM" id="MobiDB-lite"/>
    </source>
</evidence>
<gene>
    <name evidence="8" type="ORF">K431DRAFT_258093</name>
</gene>
<dbReference type="Proteomes" id="UP000799441">
    <property type="component" value="Unassembled WGS sequence"/>
</dbReference>
<dbReference type="GO" id="GO:0010133">
    <property type="term" value="P:L-proline catabolic process to L-glutamate"/>
    <property type="evidence" value="ECO:0007669"/>
    <property type="project" value="TreeGrafter"/>
</dbReference>
<keyword evidence="4 5" id="KW-0642">Proline metabolism</keyword>
<comment type="similarity">
    <text evidence="1 5">Belongs to the proline oxidase family.</text>
</comment>
<keyword evidence="5" id="KW-0274">FAD</keyword>
<comment type="cofactor">
    <cofactor evidence="5">
        <name>FAD</name>
        <dbReference type="ChEBI" id="CHEBI:57692"/>
    </cofactor>
</comment>
<evidence type="ECO:0000313" key="9">
    <source>
        <dbReference type="Proteomes" id="UP000799441"/>
    </source>
</evidence>
<dbReference type="EMBL" id="MU003890">
    <property type="protein sequence ID" value="KAF2716170.1"/>
    <property type="molecule type" value="Genomic_DNA"/>
</dbReference>
<evidence type="ECO:0000256" key="1">
    <source>
        <dbReference type="ARBA" id="ARBA00005869"/>
    </source>
</evidence>
<evidence type="ECO:0000256" key="4">
    <source>
        <dbReference type="ARBA" id="ARBA00023062"/>
    </source>
</evidence>
<comment type="caution">
    <text evidence="8">The sequence shown here is derived from an EMBL/GenBank/DDBJ whole genome shotgun (WGS) entry which is preliminary data.</text>
</comment>
<dbReference type="GO" id="GO:0071949">
    <property type="term" value="F:FAD binding"/>
    <property type="evidence" value="ECO:0007669"/>
    <property type="project" value="TreeGrafter"/>
</dbReference>
<dbReference type="EC" id="1.5.5.2" evidence="2 5"/>
<evidence type="ECO:0000256" key="3">
    <source>
        <dbReference type="ARBA" id="ARBA00023002"/>
    </source>
</evidence>
<name>A0A9P4PYH9_9PEZI</name>
<dbReference type="SUPFAM" id="SSF51730">
    <property type="entry name" value="FAD-linked oxidoreductase"/>
    <property type="match status" value="1"/>
</dbReference>
<feature type="region of interest" description="Disordered" evidence="6">
    <location>
        <begin position="32"/>
        <end position="51"/>
    </location>
</feature>
<accession>A0A9P4PYH9</accession>
<evidence type="ECO:0000259" key="7">
    <source>
        <dbReference type="Pfam" id="PF01619"/>
    </source>
</evidence>
<organism evidence="8 9">
    <name type="scientific">Polychaeton citri CBS 116435</name>
    <dbReference type="NCBI Taxonomy" id="1314669"/>
    <lineage>
        <taxon>Eukaryota</taxon>
        <taxon>Fungi</taxon>
        <taxon>Dikarya</taxon>
        <taxon>Ascomycota</taxon>
        <taxon>Pezizomycotina</taxon>
        <taxon>Dothideomycetes</taxon>
        <taxon>Dothideomycetidae</taxon>
        <taxon>Capnodiales</taxon>
        <taxon>Capnodiaceae</taxon>
        <taxon>Polychaeton</taxon>
    </lineage>
</organism>
<dbReference type="GO" id="GO:0004657">
    <property type="term" value="F:proline dehydrogenase activity"/>
    <property type="evidence" value="ECO:0007669"/>
    <property type="project" value="UniProtKB-EC"/>
</dbReference>
<dbReference type="InterPro" id="IPR029041">
    <property type="entry name" value="FAD-linked_oxidoreductase-like"/>
</dbReference>
<dbReference type="PANTHER" id="PTHR13914">
    <property type="entry name" value="PROLINE OXIDASE"/>
    <property type="match status" value="1"/>
</dbReference>
<keyword evidence="3 5" id="KW-0560">Oxidoreductase</keyword>
<protein>
    <recommendedName>
        <fullName evidence="2 5">Proline dehydrogenase</fullName>
        <ecNumber evidence="2 5">1.5.5.2</ecNumber>
    </recommendedName>
</protein>
<evidence type="ECO:0000256" key="5">
    <source>
        <dbReference type="RuleBase" id="RU364054"/>
    </source>
</evidence>
<dbReference type="GO" id="GO:0005739">
    <property type="term" value="C:mitochondrion"/>
    <property type="evidence" value="ECO:0007669"/>
    <property type="project" value="TreeGrafter"/>
</dbReference>